<comment type="cofactor">
    <cofactor evidence="8">
        <name>Zn(2+)</name>
        <dbReference type="ChEBI" id="CHEBI:29105"/>
    </cofactor>
    <text evidence="8">Binds 1 zinc ion per subunit.</text>
</comment>
<organism evidence="10 11">
    <name type="scientific">Acetobacter nitrogenifigens DSM 23921 = NBRC 105050</name>
    <dbReference type="NCBI Taxonomy" id="1120919"/>
    <lineage>
        <taxon>Bacteria</taxon>
        <taxon>Pseudomonadati</taxon>
        <taxon>Pseudomonadota</taxon>
        <taxon>Alphaproteobacteria</taxon>
        <taxon>Acetobacterales</taxon>
        <taxon>Acetobacteraceae</taxon>
        <taxon>Acetobacter</taxon>
    </lineage>
</organism>
<evidence type="ECO:0000256" key="3">
    <source>
        <dbReference type="ARBA" id="ARBA00012781"/>
    </source>
</evidence>
<dbReference type="PANTHER" id="PTHR11271:SF6">
    <property type="entry name" value="GUANINE DEAMINASE"/>
    <property type="match status" value="1"/>
</dbReference>
<accession>A0A511X9U5</accession>
<dbReference type="Gene3D" id="3.20.20.140">
    <property type="entry name" value="Metal-dependent hydrolases"/>
    <property type="match status" value="1"/>
</dbReference>
<dbReference type="RefSeq" id="WP_026399221.1">
    <property type="nucleotide sequence ID" value="NZ_BAPG01000121.1"/>
</dbReference>
<evidence type="ECO:0000256" key="1">
    <source>
        <dbReference type="ARBA" id="ARBA00004984"/>
    </source>
</evidence>
<reference evidence="10 11" key="1">
    <citation type="submission" date="2019-07" db="EMBL/GenBank/DDBJ databases">
        <title>Whole genome shotgun sequence of Acetobacter nitrogenifigens NBRC 105050.</title>
        <authorList>
            <person name="Hosoyama A."/>
            <person name="Uohara A."/>
            <person name="Ohji S."/>
            <person name="Ichikawa N."/>
        </authorList>
    </citation>
    <scope>NUCLEOTIDE SEQUENCE [LARGE SCALE GENOMIC DNA]</scope>
    <source>
        <strain evidence="10 11">NBRC 105050</strain>
    </source>
</reference>
<proteinExistence type="inferred from homology"/>
<evidence type="ECO:0000256" key="7">
    <source>
        <dbReference type="NCBIfam" id="TIGR02967"/>
    </source>
</evidence>
<name>A0A511X9U5_9PROT</name>
<evidence type="ECO:0000256" key="8">
    <source>
        <dbReference type="RuleBase" id="RU366009"/>
    </source>
</evidence>
<dbReference type="SUPFAM" id="SSF51556">
    <property type="entry name" value="Metallo-dependent hydrolases"/>
    <property type="match status" value="1"/>
</dbReference>
<dbReference type="InterPro" id="IPR006680">
    <property type="entry name" value="Amidohydro-rel"/>
</dbReference>
<evidence type="ECO:0000256" key="6">
    <source>
        <dbReference type="ARBA" id="ARBA00022833"/>
    </source>
</evidence>
<evidence type="ECO:0000256" key="4">
    <source>
        <dbReference type="ARBA" id="ARBA00022723"/>
    </source>
</evidence>
<dbReference type="FunFam" id="3.20.20.140:FF:000022">
    <property type="entry name" value="Guanine deaminase"/>
    <property type="match status" value="1"/>
</dbReference>
<comment type="function">
    <text evidence="8">Catalyzes the hydrolytic deamination of guanine, producing xanthine and ammonia.</text>
</comment>
<dbReference type="InterPro" id="IPR011059">
    <property type="entry name" value="Metal-dep_hydrolase_composite"/>
</dbReference>
<feature type="domain" description="Amidohydrolase-related" evidence="9">
    <location>
        <begin position="72"/>
        <end position="433"/>
    </location>
</feature>
<evidence type="ECO:0000256" key="2">
    <source>
        <dbReference type="ARBA" id="ARBA00006745"/>
    </source>
</evidence>
<dbReference type="NCBIfam" id="TIGR02967">
    <property type="entry name" value="guan_deamin"/>
    <property type="match status" value="1"/>
</dbReference>
<dbReference type="EMBL" id="BJYF01000008">
    <property type="protein sequence ID" value="GEN59718.1"/>
    <property type="molecule type" value="Genomic_DNA"/>
</dbReference>
<comment type="caution">
    <text evidence="10">The sequence shown here is derived from an EMBL/GenBank/DDBJ whole genome shotgun (WGS) entry which is preliminary data.</text>
</comment>
<evidence type="ECO:0000256" key="5">
    <source>
        <dbReference type="ARBA" id="ARBA00022801"/>
    </source>
</evidence>
<dbReference type="GO" id="GO:0008892">
    <property type="term" value="F:guanine deaminase activity"/>
    <property type="evidence" value="ECO:0007669"/>
    <property type="project" value="UniProtKB-UniRule"/>
</dbReference>
<dbReference type="AlphaFoldDB" id="A0A511X9U5"/>
<dbReference type="Gene3D" id="2.30.40.10">
    <property type="entry name" value="Urease, subunit C, domain 1"/>
    <property type="match status" value="1"/>
</dbReference>
<keyword evidence="11" id="KW-1185">Reference proteome</keyword>
<dbReference type="Pfam" id="PF01979">
    <property type="entry name" value="Amidohydro_1"/>
    <property type="match status" value="1"/>
</dbReference>
<keyword evidence="4 8" id="KW-0479">Metal-binding</keyword>
<gene>
    <name evidence="10" type="primary">guaD</name>
    <name evidence="10" type="ORF">ANI02nite_16020</name>
</gene>
<dbReference type="InterPro" id="IPR032466">
    <property type="entry name" value="Metal_Hydrolase"/>
</dbReference>
<evidence type="ECO:0000313" key="10">
    <source>
        <dbReference type="EMBL" id="GEN59718.1"/>
    </source>
</evidence>
<evidence type="ECO:0000259" key="9">
    <source>
        <dbReference type="Pfam" id="PF01979"/>
    </source>
</evidence>
<protein>
    <recommendedName>
        <fullName evidence="3 7">Guanine deaminase</fullName>
        <shortName evidence="8">Guanase</shortName>
        <ecNumber evidence="3 7">3.5.4.3</ecNumber>
    </recommendedName>
    <alternativeName>
        <fullName evidence="8">Guanine aminohydrolase</fullName>
    </alternativeName>
</protein>
<dbReference type="STRING" id="1120919.GCA_000429165_02167"/>
<dbReference type="GO" id="GO:0008270">
    <property type="term" value="F:zinc ion binding"/>
    <property type="evidence" value="ECO:0007669"/>
    <property type="project" value="UniProtKB-UniRule"/>
</dbReference>
<dbReference type="PANTHER" id="PTHR11271">
    <property type="entry name" value="GUANINE DEAMINASE"/>
    <property type="match status" value="1"/>
</dbReference>
<keyword evidence="6 8" id="KW-0862">Zinc</keyword>
<dbReference type="InterPro" id="IPR051607">
    <property type="entry name" value="Metallo-dep_hydrolases"/>
</dbReference>
<dbReference type="Proteomes" id="UP000321635">
    <property type="component" value="Unassembled WGS sequence"/>
</dbReference>
<sequence length="445" mass="48717">MTSSVSCAAIRGRAVTFRANPFEVPPSESLLVEDDALIVMKDGRISAFGPYDATRVVLPEGVVPVHYKDCLISAGFIDTHVHYPQLPVIAAWGEQLLEWLESYVFPAEAAFADEAVARDTAKRFLAELMRCGTTTAAVYCTSHPQSVDAFFEAAERLGARMIAGKVLMDRNAPDALRDTVQRGYDESSALIDRWHGKSRQLYAVTPRFAITSTPEQLEAAGDLLRRDASLFMQTHLAENLNEVETVRRLFPDRRSYLDVYDHAGLVRPRSVFGHAIHVDEAELCRCHETGAALSHCPSSNLFLGSGAFRLFDALDSKRPVRVGLGSDVGAGTSLSQLRTMGEAYKVAQMTGRRLHVAQALWLATAGAARSLELDDRIGVIAPGMEADLCVLDPQATPLLQYRASRCESIEDLLFALTILGDDRCIRATWVGGACVHHLERDGGES</sequence>
<comment type="pathway">
    <text evidence="1 8">Purine metabolism; guanine degradation; xanthine from guanine: step 1/1.</text>
</comment>
<dbReference type="GO" id="GO:0005829">
    <property type="term" value="C:cytosol"/>
    <property type="evidence" value="ECO:0007669"/>
    <property type="project" value="TreeGrafter"/>
</dbReference>
<comment type="similarity">
    <text evidence="2 8">Belongs to the metallo-dependent hydrolases superfamily. ATZ/TRZ family.</text>
</comment>
<dbReference type="OrthoDB" id="9787621at2"/>
<dbReference type="UniPathway" id="UPA00603">
    <property type="reaction ID" value="UER00660"/>
</dbReference>
<dbReference type="InterPro" id="IPR014311">
    <property type="entry name" value="Guanine_deaminase"/>
</dbReference>
<dbReference type="EC" id="3.5.4.3" evidence="3 7"/>
<comment type="catalytic activity">
    <reaction evidence="8">
        <text>guanine + H2O + H(+) = xanthine + NH4(+)</text>
        <dbReference type="Rhea" id="RHEA:14665"/>
        <dbReference type="ChEBI" id="CHEBI:15377"/>
        <dbReference type="ChEBI" id="CHEBI:15378"/>
        <dbReference type="ChEBI" id="CHEBI:16235"/>
        <dbReference type="ChEBI" id="CHEBI:17712"/>
        <dbReference type="ChEBI" id="CHEBI:28938"/>
        <dbReference type="EC" id="3.5.4.3"/>
    </reaction>
</comment>
<keyword evidence="5 8" id="KW-0378">Hydrolase</keyword>
<dbReference type="GO" id="GO:0006147">
    <property type="term" value="P:guanine catabolic process"/>
    <property type="evidence" value="ECO:0007669"/>
    <property type="project" value="UniProtKB-UniRule"/>
</dbReference>
<dbReference type="NCBIfam" id="NF006679">
    <property type="entry name" value="PRK09228.1"/>
    <property type="match status" value="1"/>
</dbReference>
<dbReference type="SUPFAM" id="SSF51338">
    <property type="entry name" value="Composite domain of metallo-dependent hydrolases"/>
    <property type="match status" value="1"/>
</dbReference>
<evidence type="ECO:0000313" key="11">
    <source>
        <dbReference type="Proteomes" id="UP000321635"/>
    </source>
</evidence>